<dbReference type="PANTHER" id="PTHR15431">
    <property type="entry name" value="FGFR1 ONCOGENE PARTNER/LISH DOMAIN-CONTAINING PROTEIN"/>
    <property type="match status" value="1"/>
</dbReference>
<keyword evidence="8" id="KW-1185">Reference proteome</keyword>
<dbReference type="SUPFAM" id="SSF47473">
    <property type="entry name" value="EF-hand"/>
    <property type="match status" value="1"/>
</dbReference>
<dbReference type="SMART" id="SM00054">
    <property type="entry name" value="EFh"/>
    <property type="match status" value="2"/>
</dbReference>
<feature type="region of interest" description="Disordered" evidence="5">
    <location>
        <begin position="419"/>
        <end position="446"/>
    </location>
</feature>
<evidence type="ECO:0000256" key="4">
    <source>
        <dbReference type="SAM" id="Coils"/>
    </source>
</evidence>
<keyword evidence="3" id="KW-0206">Cytoskeleton</keyword>
<protein>
    <recommendedName>
        <fullName evidence="6">EF-hand domain-containing protein</fullName>
    </recommendedName>
</protein>
<dbReference type="PROSITE" id="PS00018">
    <property type="entry name" value="EF_HAND_1"/>
    <property type="match status" value="1"/>
</dbReference>
<dbReference type="InterPro" id="IPR002048">
    <property type="entry name" value="EF_hand_dom"/>
</dbReference>
<evidence type="ECO:0000256" key="1">
    <source>
        <dbReference type="ARBA" id="ARBA00022490"/>
    </source>
</evidence>
<dbReference type="Gene3D" id="1.10.238.10">
    <property type="entry name" value="EF-hand"/>
    <property type="match status" value="1"/>
</dbReference>
<dbReference type="InterPro" id="IPR018993">
    <property type="entry name" value="FOP_dimerisation-dom_N"/>
</dbReference>
<evidence type="ECO:0000313" key="7">
    <source>
        <dbReference type="EMBL" id="KAK2169345.1"/>
    </source>
</evidence>
<reference evidence="7" key="1">
    <citation type="journal article" date="2023" name="Mol. Biol. Evol.">
        <title>Third-Generation Sequencing Reveals the Adaptive Role of the Epigenome in Three Deep-Sea Polychaetes.</title>
        <authorList>
            <person name="Perez M."/>
            <person name="Aroh O."/>
            <person name="Sun Y."/>
            <person name="Lan Y."/>
            <person name="Juniper S.K."/>
            <person name="Young C.R."/>
            <person name="Angers B."/>
            <person name="Qian P.Y."/>
        </authorList>
    </citation>
    <scope>NUCLEOTIDE SEQUENCE</scope>
    <source>
        <strain evidence="7">P08H-3</strain>
    </source>
</reference>
<comment type="caution">
    <text evidence="7">The sequence shown here is derived from an EMBL/GenBank/DDBJ whole genome shotgun (WGS) entry which is preliminary data.</text>
</comment>
<feature type="region of interest" description="Disordered" evidence="5">
    <location>
        <begin position="232"/>
        <end position="254"/>
    </location>
</feature>
<feature type="coiled-coil region" evidence="4">
    <location>
        <begin position="392"/>
        <end position="419"/>
    </location>
</feature>
<feature type="compositionally biased region" description="Polar residues" evidence="5">
    <location>
        <begin position="423"/>
        <end position="434"/>
    </location>
</feature>
<dbReference type="Pfam" id="PF13499">
    <property type="entry name" value="EF-hand_7"/>
    <property type="match status" value="1"/>
</dbReference>
<sequence length="464" mass="51914">MSADEDTELRDLVAQALESNGVLGKIKAQLRASVFLALEEQESIHNKSPMQNEELKKYLNTKDGKLVASLVREFLEFFHLDFSLAVFEPESGVGGDIYNSRSSLAKDLGLSDIDSQPLIAGLMKKNTSEMGRITSNGEDLTPKQITAAREKFHYYDTDKNGTIEKDELRKLFCDIFPGFHRNMIDRYVNDEFRAADRDLNNAIDFDEFLGMYKRLFVQCRSVVSNDMAMLMSPRRSPDLTSKIPSPTKRFEGTAEESSFSFLNLVENKNKLNESDTKSAADSKQNSVDPDDKKDEDSFFDDPIPNSSEHSRSFSSDKSREKRDTKTNNLPKSGGFLSGAPPLNGSDKGVKQTNFEKDLDKNFADLGLDVQGDDYDDDFESANISPVGHTPRSARSDHNIKSLEDEIEEEIDEVLSGTEDLLKSDNSGTDGTQCFEQADDLTTDRTVSPTELSTAFDYAEEIHLP</sequence>
<dbReference type="InterPro" id="IPR018247">
    <property type="entry name" value="EF_Hand_1_Ca_BS"/>
</dbReference>
<organism evidence="7 8">
    <name type="scientific">Paralvinella palmiformis</name>
    <dbReference type="NCBI Taxonomy" id="53620"/>
    <lineage>
        <taxon>Eukaryota</taxon>
        <taxon>Metazoa</taxon>
        <taxon>Spiralia</taxon>
        <taxon>Lophotrochozoa</taxon>
        <taxon>Annelida</taxon>
        <taxon>Polychaeta</taxon>
        <taxon>Sedentaria</taxon>
        <taxon>Canalipalpata</taxon>
        <taxon>Terebellida</taxon>
        <taxon>Terebelliformia</taxon>
        <taxon>Alvinellidae</taxon>
        <taxon>Paralvinella</taxon>
    </lineage>
</organism>
<evidence type="ECO:0000256" key="5">
    <source>
        <dbReference type="SAM" id="MobiDB-lite"/>
    </source>
</evidence>
<keyword evidence="4" id="KW-0175">Coiled coil</keyword>
<dbReference type="EMBL" id="JAODUP010000011">
    <property type="protein sequence ID" value="KAK2169345.1"/>
    <property type="molecule type" value="Genomic_DNA"/>
</dbReference>
<keyword evidence="2" id="KW-0106">Calcium</keyword>
<dbReference type="Proteomes" id="UP001208570">
    <property type="component" value="Unassembled WGS sequence"/>
</dbReference>
<evidence type="ECO:0000256" key="2">
    <source>
        <dbReference type="ARBA" id="ARBA00022837"/>
    </source>
</evidence>
<dbReference type="PANTHER" id="PTHR15431:SF9">
    <property type="entry name" value="CENTROSOMAL PROTEIN 43"/>
    <property type="match status" value="1"/>
</dbReference>
<keyword evidence="1" id="KW-0963">Cytoplasm</keyword>
<accession>A0AAD9NGM9</accession>
<feature type="domain" description="EF-hand" evidence="6">
    <location>
        <begin position="143"/>
        <end position="178"/>
    </location>
</feature>
<dbReference type="Gene3D" id="1.20.960.40">
    <property type="match status" value="1"/>
</dbReference>
<dbReference type="GO" id="GO:0005813">
    <property type="term" value="C:centrosome"/>
    <property type="evidence" value="ECO:0007669"/>
    <property type="project" value="TreeGrafter"/>
</dbReference>
<name>A0AAD9NGM9_9ANNE</name>
<dbReference type="GO" id="GO:0005509">
    <property type="term" value="F:calcium ion binding"/>
    <property type="evidence" value="ECO:0007669"/>
    <property type="project" value="InterPro"/>
</dbReference>
<evidence type="ECO:0000259" key="6">
    <source>
        <dbReference type="PROSITE" id="PS50222"/>
    </source>
</evidence>
<dbReference type="CDD" id="cd00051">
    <property type="entry name" value="EFh"/>
    <property type="match status" value="1"/>
</dbReference>
<feature type="compositionally biased region" description="Basic and acidic residues" evidence="5">
    <location>
        <begin position="308"/>
        <end position="325"/>
    </location>
</feature>
<dbReference type="GO" id="GO:0034453">
    <property type="term" value="P:microtubule anchoring"/>
    <property type="evidence" value="ECO:0007669"/>
    <property type="project" value="InterPro"/>
</dbReference>
<evidence type="ECO:0000256" key="3">
    <source>
        <dbReference type="ARBA" id="ARBA00023212"/>
    </source>
</evidence>
<proteinExistence type="predicted"/>
<dbReference type="InterPro" id="IPR011992">
    <property type="entry name" value="EF-hand-dom_pair"/>
</dbReference>
<dbReference type="PROSITE" id="PS50222">
    <property type="entry name" value="EF_HAND_2"/>
    <property type="match status" value="2"/>
</dbReference>
<gene>
    <name evidence="7" type="ORF">LSH36_11g13075</name>
</gene>
<feature type="region of interest" description="Disordered" evidence="5">
    <location>
        <begin position="272"/>
        <end position="350"/>
    </location>
</feature>
<feature type="domain" description="EF-hand" evidence="6">
    <location>
        <begin position="183"/>
        <end position="218"/>
    </location>
</feature>
<dbReference type="Pfam" id="PF09398">
    <property type="entry name" value="FOP_dimer"/>
    <property type="match status" value="1"/>
</dbReference>
<evidence type="ECO:0000313" key="8">
    <source>
        <dbReference type="Proteomes" id="UP001208570"/>
    </source>
</evidence>
<dbReference type="AlphaFoldDB" id="A0AAD9NGM9"/>